<evidence type="ECO:0000256" key="11">
    <source>
        <dbReference type="PIRSR" id="PIRSR028973-2"/>
    </source>
</evidence>
<evidence type="ECO:0000256" key="3">
    <source>
        <dbReference type="ARBA" id="ARBA00012520"/>
    </source>
</evidence>
<organism evidence="12 13">
    <name type="scientific">Mortierella isabellina</name>
    <name type="common">Filamentous fungus</name>
    <name type="synonym">Umbelopsis isabellina</name>
    <dbReference type="NCBI Taxonomy" id="91625"/>
    <lineage>
        <taxon>Eukaryota</taxon>
        <taxon>Fungi</taxon>
        <taxon>Fungi incertae sedis</taxon>
        <taxon>Mucoromycota</taxon>
        <taxon>Mucoromycotina</taxon>
        <taxon>Umbelopsidomycetes</taxon>
        <taxon>Umbelopsidales</taxon>
        <taxon>Umbelopsidaceae</taxon>
        <taxon>Umbelopsis</taxon>
    </lineage>
</organism>
<evidence type="ECO:0000256" key="5">
    <source>
        <dbReference type="ARBA" id="ARBA00022801"/>
    </source>
</evidence>
<comment type="catalytic activity">
    <reaction evidence="9">
        <text>a 5'-end (N(7)-methyl 5'-triphosphoguanosine)-ribonucleoside in mRNA + H2O = N(7)-methyl-GMP + a 5'-end diphospho-ribonucleoside in mRNA + 2 H(+)</text>
        <dbReference type="Rhea" id="RHEA:65388"/>
        <dbReference type="Rhea" id="RHEA-COMP:17165"/>
        <dbReference type="Rhea" id="RHEA-COMP:17167"/>
        <dbReference type="ChEBI" id="CHEBI:15377"/>
        <dbReference type="ChEBI" id="CHEBI:15378"/>
        <dbReference type="ChEBI" id="CHEBI:58285"/>
        <dbReference type="ChEBI" id="CHEBI:156461"/>
        <dbReference type="ChEBI" id="CHEBI:167616"/>
        <dbReference type="EC" id="3.6.1.59"/>
    </reaction>
</comment>
<evidence type="ECO:0000313" key="13">
    <source>
        <dbReference type="Proteomes" id="UP000654370"/>
    </source>
</evidence>
<dbReference type="InterPro" id="IPR008594">
    <property type="entry name" value="DcpS/DCS2"/>
</dbReference>
<dbReference type="Gene3D" id="3.30.200.40">
    <property type="entry name" value="Scavenger mRNA decapping enzyme, N-terminal domain"/>
    <property type="match status" value="1"/>
</dbReference>
<comment type="subcellular location">
    <subcellularLocation>
        <location evidence="1">Nucleus</location>
    </subcellularLocation>
</comment>
<dbReference type="Pfam" id="PF11969">
    <property type="entry name" value="DcpS_C"/>
    <property type="match status" value="1"/>
</dbReference>
<dbReference type="AlphaFoldDB" id="A0A8H7UCG1"/>
<evidence type="ECO:0000256" key="10">
    <source>
        <dbReference type="PIRSR" id="PIRSR028973-1"/>
    </source>
</evidence>
<comment type="similarity">
    <text evidence="2">Belongs to the HIT family.</text>
</comment>
<evidence type="ECO:0000256" key="4">
    <source>
        <dbReference type="ARBA" id="ARBA00015636"/>
    </source>
</evidence>
<keyword evidence="13" id="KW-1185">Reference proteome</keyword>
<dbReference type="EC" id="3.6.1.59" evidence="3"/>
<dbReference type="PIRSF" id="PIRSF028973">
    <property type="entry name" value="Scavenger_mRNA_decap_enz"/>
    <property type="match status" value="1"/>
</dbReference>
<dbReference type="SUPFAM" id="SSF102860">
    <property type="entry name" value="mRNA decapping enzyme DcpS N-terminal domain"/>
    <property type="match status" value="1"/>
</dbReference>
<reference evidence="12" key="1">
    <citation type="submission" date="2020-12" db="EMBL/GenBank/DDBJ databases">
        <title>Metabolic potential, ecology and presence of endohyphal bacteria is reflected in genomic diversity of Mucoromycotina.</title>
        <authorList>
            <person name="Muszewska A."/>
            <person name="Okrasinska A."/>
            <person name="Steczkiewicz K."/>
            <person name="Drgas O."/>
            <person name="Orlowska M."/>
            <person name="Perlinska-Lenart U."/>
            <person name="Aleksandrzak-Piekarczyk T."/>
            <person name="Szatraj K."/>
            <person name="Zielenkiewicz U."/>
            <person name="Pilsyk S."/>
            <person name="Malc E."/>
            <person name="Mieczkowski P."/>
            <person name="Kruszewska J.S."/>
            <person name="Biernat P."/>
            <person name="Pawlowska J."/>
        </authorList>
    </citation>
    <scope>NUCLEOTIDE SEQUENCE</scope>
    <source>
        <strain evidence="12">WA0000067209</strain>
    </source>
</reference>
<dbReference type="GO" id="GO:0000932">
    <property type="term" value="C:P-body"/>
    <property type="evidence" value="ECO:0007669"/>
    <property type="project" value="TreeGrafter"/>
</dbReference>
<dbReference type="Proteomes" id="UP000654370">
    <property type="component" value="Unassembled WGS sequence"/>
</dbReference>
<keyword evidence="5" id="KW-0378">Hydrolase</keyword>
<feature type="binding site" evidence="11">
    <location>
        <position position="171"/>
    </location>
    <ligand>
        <name>substrate</name>
    </ligand>
</feature>
<evidence type="ECO:0000313" key="12">
    <source>
        <dbReference type="EMBL" id="KAG2176452.1"/>
    </source>
</evidence>
<evidence type="ECO:0000256" key="7">
    <source>
        <dbReference type="ARBA" id="ARBA00029885"/>
    </source>
</evidence>
<feature type="binding site" evidence="11">
    <location>
        <position position="173"/>
    </location>
    <ligand>
        <name>substrate</name>
    </ligand>
</feature>
<evidence type="ECO:0000256" key="8">
    <source>
        <dbReference type="ARBA" id="ARBA00030609"/>
    </source>
</evidence>
<evidence type="ECO:0000256" key="2">
    <source>
        <dbReference type="ARBA" id="ARBA00010208"/>
    </source>
</evidence>
<dbReference type="GO" id="GO:0005634">
    <property type="term" value="C:nucleus"/>
    <property type="evidence" value="ECO:0007669"/>
    <property type="project" value="UniProtKB-SubCell"/>
</dbReference>
<gene>
    <name evidence="12" type="ORF">INT43_005692</name>
</gene>
<dbReference type="GO" id="GO:0000290">
    <property type="term" value="P:deadenylation-dependent decapping of nuclear-transcribed mRNA"/>
    <property type="evidence" value="ECO:0007669"/>
    <property type="project" value="InterPro"/>
</dbReference>
<comment type="caution">
    <text evidence="12">The sequence shown here is derived from an EMBL/GenBank/DDBJ whole genome shotgun (WGS) entry which is preliminary data.</text>
</comment>
<feature type="binding site" evidence="11">
    <location>
        <begin position="234"/>
        <end position="245"/>
    </location>
    <ligand>
        <name>substrate</name>
    </ligand>
</feature>
<protein>
    <recommendedName>
        <fullName evidence="4">m7GpppX diphosphatase</fullName>
        <ecNumber evidence="3">3.6.1.59</ecNumber>
    </recommendedName>
    <alternativeName>
        <fullName evidence="8">Decapping scavenger enzyme</fullName>
    </alternativeName>
    <alternativeName>
        <fullName evidence="7">Scavenger mRNA-decapping enzyme DcpS</fullName>
    </alternativeName>
</protein>
<feature type="active site" description="Nucleophile" evidence="10">
    <location>
        <position position="243"/>
    </location>
</feature>
<feature type="binding site" evidence="11">
    <location>
        <position position="140"/>
    </location>
    <ligand>
        <name>substrate</name>
    </ligand>
</feature>
<feature type="binding site" evidence="11">
    <location>
        <position position="150"/>
    </location>
    <ligand>
        <name>substrate</name>
    </ligand>
</feature>
<dbReference type="OrthoDB" id="10264956at2759"/>
<sequence length="305" mass="35924">MQEAELLKRFQFSRVLSQDSRAKCVYLLGRIPNESDESDNAIIFFEKHHFYESELAILPTERITELVDTEKNDIYLWTKTNLAKDFSRPDVNIRLIYPATQAHIDKYTTQTFSIIRETIKSYNEITKPYIEQQPYKRIQWVHNILDGTAESERVLLRDDQDVNTGFLLLPDMKWDLRTMDSLYLVVLVLRRDLRSIRDLNSNHLPLLKNIREKVGDFVTATYGVQRDRLRMFFHYQPSYYHLHVHITHTAYTTAPGIIAGQAHLLDNVISNIEDVDSSYYQRITLPFVLGNNHELCKRHLQDPTH</sequence>
<dbReference type="SUPFAM" id="SSF54197">
    <property type="entry name" value="HIT-like"/>
    <property type="match status" value="1"/>
</dbReference>
<dbReference type="InterPro" id="IPR036265">
    <property type="entry name" value="HIT-like_sf"/>
</dbReference>
<dbReference type="FunFam" id="3.30.428.10:FF:000006">
    <property type="entry name" value="m7GpppX diphosphatase"/>
    <property type="match status" value="1"/>
</dbReference>
<dbReference type="PANTHER" id="PTHR12978">
    <property type="entry name" value="HISTIDINE TRIAD HIT PROTEIN MEMBER"/>
    <property type="match status" value="1"/>
</dbReference>
<keyword evidence="6" id="KW-0539">Nucleus</keyword>
<dbReference type="GO" id="GO:0000340">
    <property type="term" value="F:RNA 7-methylguanosine cap binding"/>
    <property type="evidence" value="ECO:0007669"/>
    <property type="project" value="TreeGrafter"/>
</dbReference>
<dbReference type="PANTHER" id="PTHR12978:SF0">
    <property type="entry name" value="M7GPPPX DIPHOSPHATASE"/>
    <property type="match status" value="1"/>
</dbReference>
<dbReference type="GO" id="GO:0140932">
    <property type="term" value="F:5'-(N(7)-methyl 5'-triphosphoguanosine)-[mRNA] diphosphatase activity"/>
    <property type="evidence" value="ECO:0007669"/>
    <property type="project" value="UniProtKB-EC"/>
</dbReference>
<evidence type="ECO:0000256" key="1">
    <source>
        <dbReference type="ARBA" id="ARBA00004123"/>
    </source>
</evidence>
<evidence type="ECO:0000256" key="9">
    <source>
        <dbReference type="ARBA" id="ARBA00048222"/>
    </source>
</evidence>
<dbReference type="InterPro" id="IPR011145">
    <property type="entry name" value="Scavenger_mRNA_decap_enz_N"/>
</dbReference>
<proteinExistence type="inferred from homology"/>
<accession>A0A8H7UCG1</accession>
<evidence type="ECO:0000256" key="6">
    <source>
        <dbReference type="ARBA" id="ARBA00023242"/>
    </source>
</evidence>
<dbReference type="Gene3D" id="3.30.428.10">
    <property type="entry name" value="HIT-like"/>
    <property type="match status" value="1"/>
</dbReference>
<dbReference type="EMBL" id="JAEPQZ010000010">
    <property type="protein sequence ID" value="KAG2176452.1"/>
    <property type="molecule type" value="Genomic_DNA"/>
</dbReference>
<name>A0A8H7UCG1_MORIS</name>
<dbReference type="Pfam" id="PF05652">
    <property type="entry name" value="DcpS"/>
    <property type="match status" value="1"/>
</dbReference>